<reference evidence="2 3" key="1">
    <citation type="submission" date="2013-07" db="EMBL/GenBank/DDBJ databases">
        <authorList>
            <person name="Stoco P.H."/>
            <person name="Wagner G."/>
            <person name="Gerber A."/>
            <person name="Zaha A."/>
            <person name="Thompson C."/>
            <person name="Bartholomeu D.C."/>
            <person name="Luckemeyer D.D."/>
            <person name="Bahia D."/>
            <person name="Loreto E."/>
            <person name="Prestes E.B."/>
            <person name="Lima F.M."/>
            <person name="Rodrigues-Luiz G."/>
            <person name="Vallejo G.A."/>
            <person name="Filho J.F."/>
            <person name="Monteiro K.M."/>
            <person name="Tyler K.M."/>
            <person name="de Almeida L.G."/>
            <person name="Ortiz M.F."/>
            <person name="Siervo M.A."/>
            <person name="de Moraes M.H."/>
            <person name="Cunha O.L."/>
            <person name="Mendonca-Neto R."/>
            <person name="Silva R."/>
            <person name="Teixeira S.M."/>
            <person name="Murta S.M."/>
            <person name="Sincero T.C."/>
            <person name="Mendes T.A."/>
            <person name="Urmenyi T.P."/>
            <person name="Silva V.G."/>
            <person name="da Rocha W.D."/>
            <person name="Andersson B."/>
            <person name="Romanha A.J."/>
            <person name="Steindel M."/>
            <person name="de Vasconcelos A.T."/>
            <person name="Grisard E.C."/>
        </authorList>
    </citation>
    <scope>NUCLEOTIDE SEQUENCE [LARGE SCALE GENOMIC DNA]</scope>
    <source>
        <strain evidence="2 3">SC58</strain>
    </source>
</reference>
<keyword evidence="1" id="KW-0472">Membrane</keyword>
<organism evidence="2 3">
    <name type="scientific">Trypanosoma rangeli SC58</name>
    <dbReference type="NCBI Taxonomy" id="429131"/>
    <lineage>
        <taxon>Eukaryota</taxon>
        <taxon>Discoba</taxon>
        <taxon>Euglenozoa</taxon>
        <taxon>Kinetoplastea</taxon>
        <taxon>Metakinetoplastina</taxon>
        <taxon>Trypanosomatida</taxon>
        <taxon>Trypanosomatidae</taxon>
        <taxon>Trypanosoma</taxon>
        <taxon>Herpetosoma</taxon>
    </lineage>
</organism>
<sequence>MTLSDGKQVVRWNLIVSIIALVSSFVTVSVYLTAENGYSFEKPAARVSYFARVSGVHLVTLPSPLNDLTVLAARPFGAADVAHKVMRFFTKNVKSARSDGKNASTEFRSESAIMKELLSSAPASPGGAAKVLHLCSASSCIGPYLSQLHVKRAKQVLGRSIGVYALVYGDATVGRIVERDLAKFSVLIPTYNYSFRGESAMPLQGVISETNSTSTVDAACSVEKSSCEYRIWDKGTLSQIFVPLLPFHSVTFGELRLSTIRFDVVHIDVNSDETLAVICFLRGLLASSLRPSHIHLAIYPSPLLERILILVNTLREKAHYNVLFTGGRCLASCATSSVLSYETLRELLSFDGPHTLSSPNLRGYAMEPLCILFLSQIFDSLPKLLERVLPIDKEHAMRTFVFESQAGSSHVAANPASGGVWGTSNYLVLVLPFVVVGLLICGIARGQRWLRTANTTAH</sequence>
<keyword evidence="1" id="KW-1133">Transmembrane helix</keyword>
<evidence type="ECO:0000313" key="2">
    <source>
        <dbReference type="EMBL" id="ESL12190.1"/>
    </source>
</evidence>
<gene>
    <name evidence="2" type="ORF">TRSC58_00046</name>
</gene>
<dbReference type="AlphaFoldDB" id="A0A061JCT6"/>
<comment type="caution">
    <text evidence="2">The sequence shown here is derived from an EMBL/GenBank/DDBJ whole genome shotgun (WGS) entry which is preliminary data.</text>
</comment>
<dbReference type="OrthoDB" id="273053at2759"/>
<feature type="transmembrane region" description="Helical" evidence="1">
    <location>
        <begin position="12"/>
        <end position="32"/>
    </location>
</feature>
<keyword evidence="3" id="KW-1185">Reference proteome</keyword>
<dbReference type="Proteomes" id="UP000031737">
    <property type="component" value="Unassembled WGS sequence"/>
</dbReference>
<keyword evidence="1" id="KW-0812">Transmembrane</keyword>
<dbReference type="VEuPathDB" id="TriTrypDB:TRSC58_00046"/>
<feature type="transmembrane region" description="Helical" evidence="1">
    <location>
        <begin position="426"/>
        <end position="444"/>
    </location>
</feature>
<name>A0A061JCT6_TRYRA</name>
<evidence type="ECO:0000256" key="1">
    <source>
        <dbReference type="SAM" id="Phobius"/>
    </source>
</evidence>
<proteinExistence type="predicted"/>
<accession>A0A061JCT6</accession>
<protein>
    <submittedName>
        <fullName evidence="2">Uncharacterized protein</fullName>
    </submittedName>
</protein>
<dbReference type="EMBL" id="AUPL01000046">
    <property type="protein sequence ID" value="ESL12190.1"/>
    <property type="molecule type" value="Genomic_DNA"/>
</dbReference>
<evidence type="ECO:0000313" key="3">
    <source>
        <dbReference type="Proteomes" id="UP000031737"/>
    </source>
</evidence>